<gene>
    <name evidence="1" type="ORF">SCUD_LOCUS20711</name>
</gene>
<dbReference type="SUPFAM" id="SSF81321">
    <property type="entry name" value="Family A G protein-coupled receptor-like"/>
    <property type="match status" value="1"/>
</dbReference>
<reference evidence="1 2" key="2">
    <citation type="submission" date="2018-11" db="EMBL/GenBank/DDBJ databases">
        <authorList>
            <consortium name="Pathogen Informatics"/>
        </authorList>
    </citation>
    <scope>NUCLEOTIDE SEQUENCE [LARGE SCALE GENOMIC DNA]</scope>
    <source>
        <strain evidence="1">Dakar</strain>
        <strain evidence="2">Dakar, Senegal</strain>
    </source>
</reference>
<name>A0A183L063_9TREM</name>
<proteinExistence type="predicted"/>
<reference evidence="3" key="1">
    <citation type="submission" date="2016-06" db="UniProtKB">
        <authorList>
            <consortium name="WormBaseParasite"/>
        </authorList>
    </citation>
    <scope>IDENTIFICATION</scope>
</reference>
<evidence type="ECO:0000313" key="3">
    <source>
        <dbReference type="WBParaSite" id="SCUD_0002071401-mRNA-1"/>
    </source>
</evidence>
<keyword evidence="2" id="KW-1185">Reference proteome</keyword>
<evidence type="ECO:0000313" key="2">
    <source>
        <dbReference type="Proteomes" id="UP000279833"/>
    </source>
</evidence>
<dbReference type="EMBL" id="UZAK01044900">
    <property type="protein sequence ID" value="VDP73136.1"/>
    <property type="molecule type" value="Genomic_DNA"/>
</dbReference>
<protein>
    <submittedName>
        <fullName evidence="3">G-protein coupled receptors family 1 profile domain-containing protein</fullName>
    </submittedName>
</protein>
<accession>A0A183L063</accession>
<dbReference type="Proteomes" id="UP000279833">
    <property type="component" value="Unassembled WGS sequence"/>
</dbReference>
<sequence length="41" mass="4891">MDLLTIVNNGINFILYCSMSHQFRTTFIQFCTRIFKICKKT</sequence>
<dbReference type="Gene3D" id="1.20.1070.10">
    <property type="entry name" value="Rhodopsin 7-helix transmembrane proteins"/>
    <property type="match status" value="1"/>
</dbReference>
<evidence type="ECO:0000313" key="1">
    <source>
        <dbReference type="EMBL" id="VDP73136.1"/>
    </source>
</evidence>
<dbReference type="WBParaSite" id="SCUD_0002071401-mRNA-1">
    <property type="protein sequence ID" value="SCUD_0002071401-mRNA-1"/>
    <property type="gene ID" value="SCUD_0002071401"/>
</dbReference>
<organism evidence="3">
    <name type="scientific">Schistosoma curassoni</name>
    <dbReference type="NCBI Taxonomy" id="6186"/>
    <lineage>
        <taxon>Eukaryota</taxon>
        <taxon>Metazoa</taxon>
        <taxon>Spiralia</taxon>
        <taxon>Lophotrochozoa</taxon>
        <taxon>Platyhelminthes</taxon>
        <taxon>Trematoda</taxon>
        <taxon>Digenea</taxon>
        <taxon>Strigeidida</taxon>
        <taxon>Schistosomatoidea</taxon>
        <taxon>Schistosomatidae</taxon>
        <taxon>Schistosoma</taxon>
    </lineage>
</organism>
<dbReference type="AlphaFoldDB" id="A0A183L063"/>
<dbReference type="STRING" id="6186.A0A183L063"/>